<evidence type="ECO:0000313" key="5">
    <source>
        <dbReference type="Proteomes" id="UP000011083"/>
    </source>
</evidence>
<dbReference type="EMBL" id="KB008073">
    <property type="protein sequence ID" value="ELR13963.1"/>
    <property type="molecule type" value="Genomic_DNA"/>
</dbReference>
<dbReference type="RefSeq" id="XP_004335976.1">
    <property type="nucleotide sequence ID" value="XM_004335928.1"/>
</dbReference>
<sequence>MASTPQDEESIKDVQLLDRVLFKFAMVSDAAAVEGAVASFLVPVLSKLASPAPITRNKVLEVLNHISKRVRSQTNIKLPLADLVQQYVAPDASAFVQNLNIIYLGAKRCGSYAIERPAEPAGQTPGDPPSSGCTTNPQSRKTDHPIDGLTHVSEQVPRILAQYQQRELVREKLVIPAFFGDPAVKKTFLDFLLDVLLMAAQSSPTTEPAAPKAVSVPGLSTNSIQRIMGSARVLTSQQLIEYKASIVGFLASGILDDAPNAILPHLLVASSDTHHRTTGLAH</sequence>
<organism evidence="4 5">
    <name type="scientific">Acanthamoeba castellanii (strain ATCC 30010 / Neff)</name>
    <dbReference type="NCBI Taxonomy" id="1257118"/>
    <lineage>
        <taxon>Eukaryota</taxon>
        <taxon>Amoebozoa</taxon>
        <taxon>Discosea</taxon>
        <taxon>Longamoebia</taxon>
        <taxon>Centramoebida</taxon>
        <taxon>Acanthamoebidae</taxon>
        <taxon>Acanthamoeba</taxon>
    </lineage>
</organism>
<keyword evidence="1" id="KW-0677">Repeat</keyword>
<dbReference type="InterPro" id="IPR024372">
    <property type="entry name" value="Ecm29_N"/>
</dbReference>
<evidence type="ECO:0000313" key="4">
    <source>
        <dbReference type="EMBL" id="ELR13963.1"/>
    </source>
</evidence>
<feature type="region of interest" description="Disordered" evidence="2">
    <location>
        <begin position="117"/>
        <end position="147"/>
    </location>
</feature>
<keyword evidence="5" id="KW-1185">Reference proteome</keyword>
<dbReference type="KEGG" id="acan:ACA1_365110"/>
<evidence type="ECO:0000256" key="1">
    <source>
        <dbReference type="ARBA" id="ARBA00022737"/>
    </source>
</evidence>
<dbReference type="GO" id="GO:0060090">
    <property type="term" value="F:molecular adaptor activity"/>
    <property type="evidence" value="ECO:0007669"/>
    <property type="project" value="InterPro"/>
</dbReference>
<dbReference type="GO" id="GO:0005737">
    <property type="term" value="C:cytoplasm"/>
    <property type="evidence" value="ECO:0007669"/>
    <property type="project" value="TreeGrafter"/>
</dbReference>
<evidence type="ECO:0000256" key="2">
    <source>
        <dbReference type="SAM" id="MobiDB-lite"/>
    </source>
</evidence>
<gene>
    <name evidence="4" type="ORF">ACA1_365110</name>
</gene>
<reference evidence="4 5" key="1">
    <citation type="journal article" date="2013" name="Genome Biol.">
        <title>Genome of Acanthamoeba castellanii highlights extensive lateral gene transfer and early evolution of tyrosine kinase signaling.</title>
        <authorList>
            <person name="Clarke M."/>
            <person name="Lohan A.J."/>
            <person name="Liu B."/>
            <person name="Lagkouvardos I."/>
            <person name="Roy S."/>
            <person name="Zafar N."/>
            <person name="Bertelli C."/>
            <person name="Schilde C."/>
            <person name="Kianianmomeni A."/>
            <person name="Burglin T.R."/>
            <person name="Frech C."/>
            <person name="Turcotte B."/>
            <person name="Kopec K.O."/>
            <person name="Synnott J.M."/>
            <person name="Choo C."/>
            <person name="Paponov I."/>
            <person name="Finkler A."/>
            <person name="Soon Heng Tan C."/>
            <person name="Hutchins A.P."/>
            <person name="Weinmeier T."/>
            <person name="Rattei T."/>
            <person name="Chu J.S."/>
            <person name="Gimenez G."/>
            <person name="Irimia M."/>
            <person name="Rigden D.J."/>
            <person name="Fitzpatrick D.A."/>
            <person name="Lorenzo-Morales J."/>
            <person name="Bateman A."/>
            <person name="Chiu C.H."/>
            <person name="Tang P."/>
            <person name="Hegemann P."/>
            <person name="Fromm H."/>
            <person name="Raoult D."/>
            <person name="Greub G."/>
            <person name="Miranda-Saavedra D."/>
            <person name="Chen N."/>
            <person name="Nash P."/>
            <person name="Ginger M.L."/>
            <person name="Horn M."/>
            <person name="Schaap P."/>
            <person name="Caler L."/>
            <person name="Loftus B."/>
        </authorList>
    </citation>
    <scope>NUCLEOTIDE SEQUENCE [LARGE SCALE GENOMIC DNA]</scope>
    <source>
        <strain evidence="4 5">Neff</strain>
    </source>
</reference>
<dbReference type="Proteomes" id="UP000011083">
    <property type="component" value="Unassembled WGS sequence"/>
</dbReference>
<dbReference type="PANTHER" id="PTHR23346">
    <property type="entry name" value="TRANSLATIONAL ACTIVATOR GCN1-RELATED"/>
    <property type="match status" value="1"/>
</dbReference>
<dbReference type="AlphaFoldDB" id="L8GMI0"/>
<dbReference type="GeneID" id="14914598"/>
<dbReference type="STRING" id="1257118.L8GMI0"/>
<dbReference type="GO" id="GO:0005634">
    <property type="term" value="C:nucleus"/>
    <property type="evidence" value="ECO:0007669"/>
    <property type="project" value="TreeGrafter"/>
</dbReference>
<evidence type="ECO:0000259" key="3">
    <source>
        <dbReference type="Pfam" id="PF13001"/>
    </source>
</evidence>
<dbReference type="VEuPathDB" id="AmoebaDB:ACA1_365110"/>
<accession>L8GMI0</accession>
<dbReference type="Pfam" id="PF13001">
    <property type="entry name" value="ECM29_N"/>
    <property type="match status" value="2"/>
</dbReference>
<name>L8GMI0_ACACF</name>
<dbReference type="GO" id="GO:0043248">
    <property type="term" value="P:proteasome assembly"/>
    <property type="evidence" value="ECO:0007669"/>
    <property type="project" value="InterPro"/>
</dbReference>
<dbReference type="PANTHER" id="PTHR23346:SF19">
    <property type="entry name" value="PROTEASOME ADAPTER AND SCAFFOLD PROTEIN ECM29"/>
    <property type="match status" value="1"/>
</dbReference>
<proteinExistence type="predicted"/>
<protein>
    <recommendedName>
        <fullName evidence="3">Proteasome component Ecm29 N-terminal domain-containing protein</fullName>
    </recommendedName>
</protein>
<dbReference type="OrthoDB" id="16066at2759"/>
<feature type="domain" description="Proteasome component Ecm29 N-terminal" evidence="3">
    <location>
        <begin position="17"/>
        <end position="104"/>
    </location>
</feature>
<dbReference type="GO" id="GO:0036503">
    <property type="term" value="P:ERAD pathway"/>
    <property type="evidence" value="ECO:0007669"/>
    <property type="project" value="TreeGrafter"/>
</dbReference>
<feature type="domain" description="Proteasome component Ecm29 N-terminal" evidence="3">
    <location>
        <begin position="181"/>
        <end position="277"/>
    </location>
</feature>